<dbReference type="InterPro" id="IPR017925">
    <property type="entry name" value="DHFR_CS"/>
</dbReference>
<proteinExistence type="predicted"/>
<dbReference type="EMBL" id="JAFEKC020000013">
    <property type="protein sequence ID" value="KAK0511706.1"/>
    <property type="molecule type" value="Genomic_DNA"/>
</dbReference>
<dbReference type="GO" id="GO:0006730">
    <property type="term" value="P:one-carbon metabolic process"/>
    <property type="evidence" value="ECO:0007669"/>
    <property type="project" value="UniProtKB-KW"/>
</dbReference>
<dbReference type="SUPFAM" id="SSF53597">
    <property type="entry name" value="Dihydrofolate reductase-like"/>
    <property type="match status" value="1"/>
</dbReference>
<evidence type="ECO:0000256" key="1">
    <source>
        <dbReference type="ARBA" id="ARBA00022563"/>
    </source>
</evidence>
<dbReference type="Gene3D" id="3.40.430.10">
    <property type="entry name" value="Dihydrofolate Reductase, subunit A"/>
    <property type="match status" value="1"/>
</dbReference>
<gene>
    <name evidence="3" type="ORF">JMJ35_006279</name>
</gene>
<dbReference type="GO" id="GO:0004146">
    <property type="term" value="F:dihydrofolate reductase activity"/>
    <property type="evidence" value="ECO:0007669"/>
    <property type="project" value="InterPro"/>
</dbReference>
<dbReference type="InterPro" id="IPR024072">
    <property type="entry name" value="DHFR-like_dom_sf"/>
</dbReference>
<protein>
    <recommendedName>
        <fullName evidence="5">Dihydrofolate reductase</fullName>
    </recommendedName>
</protein>
<feature type="region of interest" description="Disordered" evidence="2">
    <location>
        <begin position="57"/>
        <end position="110"/>
    </location>
</feature>
<comment type="caution">
    <text evidence="3">The sequence shown here is derived from an EMBL/GenBank/DDBJ whole genome shotgun (WGS) entry which is preliminary data.</text>
</comment>
<evidence type="ECO:0000256" key="2">
    <source>
        <dbReference type="SAM" id="MobiDB-lite"/>
    </source>
</evidence>
<feature type="compositionally biased region" description="Low complexity" evidence="2">
    <location>
        <begin position="1"/>
        <end position="13"/>
    </location>
</feature>
<evidence type="ECO:0000313" key="3">
    <source>
        <dbReference type="EMBL" id="KAK0511706.1"/>
    </source>
</evidence>
<feature type="compositionally biased region" description="Polar residues" evidence="2">
    <location>
        <begin position="91"/>
        <end position="110"/>
    </location>
</feature>
<dbReference type="Proteomes" id="UP001166286">
    <property type="component" value="Unassembled WGS sequence"/>
</dbReference>
<organism evidence="3 4">
    <name type="scientific">Cladonia borealis</name>
    <dbReference type="NCBI Taxonomy" id="184061"/>
    <lineage>
        <taxon>Eukaryota</taxon>
        <taxon>Fungi</taxon>
        <taxon>Dikarya</taxon>
        <taxon>Ascomycota</taxon>
        <taxon>Pezizomycotina</taxon>
        <taxon>Lecanoromycetes</taxon>
        <taxon>OSLEUM clade</taxon>
        <taxon>Lecanoromycetidae</taxon>
        <taxon>Lecanorales</taxon>
        <taxon>Lecanorineae</taxon>
        <taxon>Cladoniaceae</taxon>
        <taxon>Cladonia</taxon>
    </lineage>
</organism>
<dbReference type="PROSITE" id="PS00075">
    <property type="entry name" value="DHFR_1"/>
    <property type="match status" value="1"/>
</dbReference>
<dbReference type="AlphaFoldDB" id="A0AA39U9T6"/>
<reference evidence="3" key="1">
    <citation type="submission" date="2023-03" db="EMBL/GenBank/DDBJ databases">
        <title>Complete genome of Cladonia borealis.</title>
        <authorList>
            <person name="Park H."/>
        </authorList>
    </citation>
    <scope>NUCLEOTIDE SEQUENCE</scope>
    <source>
        <strain evidence="3">ANT050790</strain>
    </source>
</reference>
<feature type="region of interest" description="Disordered" evidence="2">
    <location>
        <begin position="1"/>
        <end position="20"/>
    </location>
</feature>
<keyword evidence="4" id="KW-1185">Reference proteome</keyword>
<evidence type="ECO:0000313" key="4">
    <source>
        <dbReference type="Proteomes" id="UP001166286"/>
    </source>
</evidence>
<accession>A0AA39U9T6</accession>
<evidence type="ECO:0008006" key="5">
    <source>
        <dbReference type="Google" id="ProtNLM"/>
    </source>
</evidence>
<keyword evidence="1" id="KW-0554">One-carbon metabolism</keyword>
<feature type="compositionally biased region" description="Low complexity" evidence="2">
    <location>
        <begin position="65"/>
        <end position="76"/>
    </location>
</feature>
<name>A0AA39U9T6_9LECA</name>
<sequence length="110" mass="11625">MAPSTPSTTTTPMAPLPPLPPLTLIVATTPHLGIGLRSSLPWPPLKPDLALFARVTKRPPPIPTSSPSTTTTTTTSNFPHLVPENEKRPNNGPQNMGFYTTETSSAEGEG</sequence>